<dbReference type="Proteomes" id="UP001589810">
    <property type="component" value="Unassembled WGS sequence"/>
</dbReference>
<protein>
    <submittedName>
        <fullName evidence="2">Nucleotidyltransferase domain-containing protein</fullName>
    </submittedName>
</protein>
<dbReference type="EMBL" id="JBHLUD010000011">
    <property type="protein sequence ID" value="MFC0546135.1"/>
    <property type="molecule type" value="Genomic_DNA"/>
</dbReference>
<evidence type="ECO:0000313" key="2">
    <source>
        <dbReference type="EMBL" id="MFC0546135.1"/>
    </source>
</evidence>
<gene>
    <name evidence="2" type="ORF">ACFFH7_31785</name>
</gene>
<organism evidence="2 3">
    <name type="scientific">Kutzneria chonburiensis</name>
    <dbReference type="NCBI Taxonomy" id="1483604"/>
    <lineage>
        <taxon>Bacteria</taxon>
        <taxon>Bacillati</taxon>
        <taxon>Actinomycetota</taxon>
        <taxon>Actinomycetes</taxon>
        <taxon>Pseudonocardiales</taxon>
        <taxon>Pseudonocardiaceae</taxon>
        <taxon>Kutzneria</taxon>
    </lineage>
</organism>
<evidence type="ECO:0000259" key="1">
    <source>
        <dbReference type="Pfam" id="PF01909"/>
    </source>
</evidence>
<dbReference type="Pfam" id="PF01909">
    <property type="entry name" value="NTP_transf_2"/>
    <property type="match status" value="1"/>
</dbReference>
<dbReference type="InterPro" id="IPR002934">
    <property type="entry name" value="Polymerase_NTP_transf_dom"/>
</dbReference>
<accession>A0ABV6N1Z7</accession>
<dbReference type="SUPFAM" id="SSF81301">
    <property type="entry name" value="Nucleotidyltransferase"/>
    <property type="match status" value="1"/>
</dbReference>
<evidence type="ECO:0000313" key="3">
    <source>
        <dbReference type="Proteomes" id="UP001589810"/>
    </source>
</evidence>
<proteinExistence type="predicted"/>
<name>A0ABV6N1Z7_9PSEU</name>
<reference evidence="2 3" key="1">
    <citation type="submission" date="2024-09" db="EMBL/GenBank/DDBJ databases">
        <authorList>
            <person name="Sun Q."/>
            <person name="Mori K."/>
        </authorList>
    </citation>
    <scope>NUCLEOTIDE SEQUENCE [LARGE SCALE GENOMIC DNA]</scope>
    <source>
        <strain evidence="2 3">TBRC 1432</strain>
    </source>
</reference>
<feature type="domain" description="Polymerase nucleotidyl transferase" evidence="1">
    <location>
        <begin position="16"/>
        <end position="46"/>
    </location>
</feature>
<dbReference type="InterPro" id="IPR043519">
    <property type="entry name" value="NT_sf"/>
</dbReference>
<dbReference type="Gene3D" id="3.30.460.10">
    <property type="entry name" value="Beta Polymerase, domain 2"/>
    <property type="match status" value="1"/>
</dbReference>
<dbReference type="RefSeq" id="WP_273943309.1">
    <property type="nucleotide sequence ID" value="NZ_CP097263.1"/>
</dbReference>
<comment type="caution">
    <text evidence="2">The sequence shown here is derived from an EMBL/GenBank/DDBJ whole genome shotgun (WGS) entry which is preliminary data.</text>
</comment>
<keyword evidence="3" id="KW-1185">Reference proteome</keyword>
<sequence>MTDLFPLANRIADVAGVVGVVLGGSRARGTADAHSDTDIGVYRRGEMDLSALREIAAEYPGSSVAAPGEWGPWVDGGAWLRTPGSKTDLLWRDLDRVDAVLAEIQQGVVRCEQQVGHPLGFFSYAYLAELATCQVLVDRAGALAEVLAALDPYPPTLAAAIERTYGFEARFSVDNAVVPAARGDRFSANGFLFRGIGCLVHVLHARAGAWLATEKNAVASAAKLPCAPTDFAVRVEHVLAAADVAAAQDLLTECRL</sequence>